<dbReference type="EMBL" id="CCBC010000009">
    <property type="protein sequence ID" value="CDO16874.1"/>
    <property type="molecule type" value="Genomic_DNA"/>
</dbReference>
<sequence>MVEMYSLKRGTLFPYNTLYFIFQTTPSFGQKQFHCIEHMVMREIINLYPFLDSKLRAVTTCDYIKFQCFDKTFNLDQLSDFINSQKWLTESGFKLALSEIKQEDALSNQTSGALLETIKGKKENYELTFLEFYDAFQLINNFSYLLCSEGVSSSSNFRKNFLINKDSKRETHVDKGIVPYNGVNFFYRYMMIPMTEFPNLSSIYFLQDFTNTINQKMHKFRNLGIYYSFCFCKYYKKYVELYIVVSENQLIKNFESKVAKYLEEIYRGYDYIPIRIGTNSKILEFKEDLVALYLSDEFAKTSEPLYNQTQKDFIKKIICLLGGNCGK</sequence>
<proteinExistence type="predicted"/>
<dbReference type="OMA" id="NNGEQAY"/>
<evidence type="ECO:0000313" key="2">
    <source>
        <dbReference type="Proteomes" id="UP000027584"/>
    </source>
</evidence>
<protein>
    <submittedName>
        <fullName evidence="1">Uncharacterized protein</fullName>
    </submittedName>
</protein>
<gene>
    <name evidence="1" type="ORF">BN963_SGAL_00052</name>
</gene>
<comment type="caution">
    <text evidence="1">The sequence shown here is derived from an EMBL/GenBank/DDBJ whole genome shotgun (WGS) entry which is preliminary data.</text>
</comment>
<dbReference type="AlphaFoldDB" id="A0A060RFA9"/>
<accession>A0A060RFA9</accession>
<dbReference type="RefSeq" id="WP_009855130.1">
    <property type="nucleotide sequence ID" value="NZ_CP054015.1"/>
</dbReference>
<evidence type="ECO:0000313" key="1">
    <source>
        <dbReference type="EMBL" id="CDO16874.1"/>
    </source>
</evidence>
<name>A0A060RFA9_9STRE</name>
<dbReference type="Proteomes" id="UP000027584">
    <property type="component" value="Unassembled WGS sequence"/>
</dbReference>
<reference evidence="1 2" key="2">
    <citation type="submission" date="2014-05" db="EMBL/GenBank/DDBJ databases">
        <title>Genome sequence of Streptococcus gallolyticus.</title>
        <authorList>
            <person name="Del Campo R."/>
        </authorList>
    </citation>
    <scope>NUCLEOTIDE SEQUENCE [LARGE SCALE GENOMIC DNA]</scope>
    <source>
        <strain evidence="1 2">LMG17956</strain>
    </source>
</reference>
<reference evidence="1 2" key="1">
    <citation type="submission" date="2014-02" db="EMBL/GenBank/DDBJ databases">
        <authorList>
            <person name="Manrique M."/>
        </authorList>
    </citation>
    <scope>NUCLEOTIDE SEQUENCE [LARGE SCALE GENOMIC DNA]</scope>
    <source>
        <strain evidence="1 2">LMG17956</strain>
    </source>
</reference>
<dbReference type="GeneID" id="57920902"/>
<organism evidence="1 2">
    <name type="scientific">Streptococcus gallolyticus</name>
    <dbReference type="NCBI Taxonomy" id="315405"/>
    <lineage>
        <taxon>Bacteria</taxon>
        <taxon>Bacillati</taxon>
        <taxon>Bacillota</taxon>
        <taxon>Bacilli</taxon>
        <taxon>Lactobacillales</taxon>
        <taxon>Streptococcaceae</taxon>
        <taxon>Streptococcus</taxon>
    </lineage>
</organism>